<dbReference type="InterPro" id="IPR037185">
    <property type="entry name" value="EmrE-like"/>
</dbReference>
<evidence type="ECO:0000256" key="3">
    <source>
        <dbReference type="ARBA" id="ARBA00022448"/>
    </source>
</evidence>
<protein>
    <submittedName>
        <fullName evidence="11">EamA family transporter RarD</fullName>
    </submittedName>
</protein>
<evidence type="ECO:0000313" key="12">
    <source>
        <dbReference type="Proteomes" id="UP001500784"/>
    </source>
</evidence>
<evidence type="ECO:0000256" key="8">
    <source>
        <dbReference type="SAM" id="MobiDB-lite"/>
    </source>
</evidence>
<keyword evidence="3" id="KW-0813">Transport</keyword>
<dbReference type="EMBL" id="BAAALV010000002">
    <property type="protein sequence ID" value="GAA1911123.1"/>
    <property type="molecule type" value="Genomic_DNA"/>
</dbReference>
<accession>A0ABN2P3G7</accession>
<evidence type="ECO:0000256" key="6">
    <source>
        <dbReference type="ARBA" id="ARBA00022989"/>
    </source>
</evidence>
<dbReference type="Proteomes" id="UP001500784">
    <property type="component" value="Unassembled WGS sequence"/>
</dbReference>
<feature type="transmembrane region" description="Helical" evidence="9">
    <location>
        <begin position="250"/>
        <end position="271"/>
    </location>
</feature>
<comment type="similarity">
    <text evidence="2">Belongs to the EamA transporter family.</text>
</comment>
<dbReference type="NCBIfam" id="TIGR00688">
    <property type="entry name" value="rarD"/>
    <property type="match status" value="1"/>
</dbReference>
<evidence type="ECO:0000256" key="7">
    <source>
        <dbReference type="ARBA" id="ARBA00023136"/>
    </source>
</evidence>
<comment type="caution">
    <text evidence="11">The sequence shown here is derived from an EMBL/GenBank/DDBJ whole genome shotgun (WGS) entry which is preliminary data.</text>
</comment>
<evidence type="ECO:0000259" key="10">
    <source>
        <dbReference type="Pfam" id="PF00892"/>
    </source>
</evidence>
<dbReference type="RefSeq" id="WP_152226295.1">
    <property type="nucleotide sequence ID" value="NZ_BAAALV010000002.1"/>
</dbReference>
<keyword evidence="4" id="KW-1003">Cell membrane</keyword>
<feature type="domain" description="EamA" evidence="10">
    <location>
        <begin position="190"/>
        <end position="323"/>
    </location>
</feature>
<dbReference type="PANTHER" id="PTHR22911:SF137">
    <property type="entry name" value="SOLUTE CARRIER FAMILY 35 MEMBER G2-RELATED"/>
    <property type="match status" value="1"/>
</dbReference>
<comment type="subcellular location">
    <subcellularLocation>
        <location evidence="1">Cell membrane</location>
        <topology evidence="1">Multi-pass membrane protein</topology>
    </subcellularLocation>
</comment>
<feature type="transmembrane region" description="Helical" evidence="9">
    <location>
        <begin position="309"/>
        <end position="327"/>
    </location>
</feature>
<proteinExistence type="inferred from homology"/>
<feature type="transmembrane region" description="Helical" evidence="9">
    <location>
        <begin position="76"/>
        <end position="97"/>
    </location>
</feature>
<organism evidence="11 12">
    <name type="scientific">Arthrobacter gandavensis</name>
    <dbReference type="NCBI Taxonomy" id="169960"/>
    <lineage>
        <taxon>Bacteria</taxon>
        <taxon>Bacillati</taxon>
        <taxon>Actinomycetota</taxon>
        <taxon>Actinomycetes</taxon>
        <taxon>Micrococcales</taxon>
        <taxon>Micrococcaceae</taxon>
        <taxon>Arthrobacter</taxon>
    </lineage>
</organism>
<evidence type="ECO:0000313" key="11">
    <source>
        <dbReference type="EMBL" id="GAA1911123.1"/>
    </source>
</evidence>
<dbReference type="PANTHER" id="PTHR22911">
    <property type="entry name" value="ACYL-MALONYL CONDENSING ENZYME-RELATED"/>
    <property type="match status" value="1"/>
</dbReference>
<feature type="transmembrane region" description="Helical" evidence="9">
    <location>
        <begin position="188"/>
        <end position="204"/>
    </location>
</feature>
<dbReference type="InterPro" id="IPR000620">
    <property type="entry name" value="EamA_dom"/>
</dbReference>
<keyword evidence="6 9" id="KW-1133">Transmembrane helix</keyword>
<gene>
    <name evidence="11" type="primary">rarD</name>
    <name evidence="11" type="ORF">GCM10009688_15100</name>
</gene>
<name>A0ABN2P3G7_9MICC</name>
<feature type="transmembrane region" description="Helical" evidence="9">
    <location>
        <begin position="216"/>
        <end position="238"/>
    </location>
</feature>
<evidence type="ECO:0000256" key="1">
    <source>
        <dbReference type="ARBA" id="ARBA00004651"/>
    </source>
</evidence>
<feature type="region of interest" description="Disordered" evidence="8">
    <location>
        <begin position="1"/>
        <end position="42"/>
    </location>
</feature>
<evidence type="ECO:0000256" key="4">
    <source>
        <dbReference type="ARBA" id="ARBA00022475"/>
    </source>
</evidence>
<sequence length="342" mass="35537">MANENSSSAQLAGGAARSAAPVSAGTTPGVPAPTASGADEKPSTSGLLFGIGAYGIWGVLPLYFLLLEPAGPVEIVAARVVFSLVFCTALLTVMRSWRRALTAMKDRRALATLTAAALLIAVNWLVFAWAVLNGHAVEAALGYFINPLISVLLGVAVLKERLRPLQWTAMAVGVIAVLVLAFGYGTVPWVALALAFSFGLYGLVKKNVGGKVDAVSSLTIETAVLTPVAAVVLVVLAATGSGTLLTEGPAHFWLLAASGIATAVPLVFFGAAARRLPLSTVGLLQYLAPILQFTLALLVFNEAMPAERWAGFGLVWLALLLLSIDMLGSPRRARIRRAAAAV</sequence>
<feature type="transmembrane region" description="Helical" evidence="9">
    <location>
        <begin position="46"/>
        <end position="64"/>
    </location>
</feature>
<feature type="domain" description="EamA" evidence="10">
    <location>
        <begin position="45"/>
        <end position="181"/>
    </location>
</feature>
<dbReference type="Pfam" id="PF00892">
    <property type="entry name" value="EamA"/>
    <property type="match status" value="2"/>
</dbReference>
<feature type="compositionally biased region" description="Low complexity" evidence="8">
    <location>
        <begin position="1"/>
        <end position="25"/>
    </location>
</feature>
<feature type="transmembrane region" description="Helical" evidence="9">
    <location>
        <begin position="136"/>
        <end position="158"/>
    </location>
</feature>
<dbReference type="InterPro" id="IPR004626">
    <property type="entry name" value="RarD"/>
</dbReference>
<evidence type="ECO:0000256" key="9">
    <source>
        <dbReference type="SAM" id="Phobius"/>
    </source>
</evidence>
<reference evidence="11 12" key="1">
    <citation type="journal article" date="2019" name="Int. J. Syst. Evol. Microbiol.">
        <title>The Global Catalogue of Microorganisms (GCM) 10K type strain sequencing project: providing services to taxonomists for standard genome sequencing and annotation.</title>
        <authorList>
            <consortium name="The Broad Institute Genomics Platform"/>
            <consortium name="The Broad Institute Genome Sequencing Center for Infectious Disease"/>
            <person name="Wu L."/>
            <person name="Ma J."/>
        </authorList>
    </citation>
    <scope>NUCLEOTIDE SEQUENCE [LARGE SCALE GENOMIC DNA]</scope>
    <source>
        <strain evidence="11 12">JCM 13316</strain>
    </source>
</reference>
<feature type="transmembrane region" description="Helical" evidence="9">
    <location>
        <begin position="109"/>
        <end position="130"/>
    </location>
</feature>
<evidence type="ECO:0000256" key="5">
    <source>
        <dbReference type="ARBA" id="ARBA00022692"/>
    </source>
</evidence>
<feature type="transmembrane region" description="Helical" evidence="9">
    <location>
        <begin position="283"/>
        <end position="303"/>
    </location>
</feature>
<keyword evidence="5 9" id="KW-0812">Transmembrane</keyword>
<dbReference type="SUPFAM" id="SSF103481">
    <property type="entry name" value="Multidrug resistance efflux transporter EmrE"/>
    <property type="match status" value="2"/>
</dbReference>
<feature type="transmembrane region" description="Helical" evidence="9">
    <location>
        <begin position="165"/>
        <end position="182"/>
    </location>
</feature>
<keyword evidence="12" id="KW-1185">Reference proteome</keyword>
<keyword evidence="7 9" id="KW-0472">Membrane</keyword>
<evidence type="ECO:0000256" key="2">
    <source>
        <dbReference type="ARBA" id="ARBA00007362"/>
    </source>
</evidence>